<proteinExistence type="predicted"/>
<evidence type="ECO:0000313" key="1">
    <source>
        <dbReference type="EMBL" id="RNA16509.1"/>
    </source>
</evidence>
<evidence type="ECO:0000313" key="2">
    <source>
        <dbReference type="Proteomes" id="UP000276133"/>
    </source>
</evidence>
<dbReference type="Proteomes" id="UP000276133">
    <property type="component" value="Unassembled WGS sequence"/>
</dbReference>
<accession>A0A3M7QZ65</accession>
<gene>
    <name evidence="1" type="ORF">BpHYR1_002066</name>
</gene>
<keyword evidence="2" id="KW-1185">Reference proteome</keyword>
<name>A0A3M7QZ65_BRAPC</name>
<sequence length="112" mass="13021">MTAKSPDLVSLFSNNSIKFSTNFLYGPYLSDWLKNGVDFTPEAHVLDSMRISCFFPFLSTTLNKSHPPQIRDSFFGKHKFSIILKLTQRNIMRIRFIYNKAILENFDADCFI</sequence>
<reference evidence="1 2" key="1">
    <citation type="journal article" date="2018" name="Sci. Rep.">
        <title>Genomic signatures of local adaptation to the degree of environmental predictability in rotifers.</title>
        <authorList>
            <person name="Franch-Gras L."/>
            <person name="Hahn C."/>
            <person name="Garcia-Roger E.M."/>
            <person name="Carmona M.J."/>
            <person name="Serra M."/>
            <person name="Gomez A."/>
        </authorList>
    </citation>
    <scope>NUCLEOTIDE SEQUENCE [LARGE SCALE GENOMIC DNA]</scope>
    <source>
        <strain evidence="1">HYR1</strain>
    </source>
</reference>
<organism evidence="1 2">
    <name type="scientific">Brachionus plicatilis</name>
    <name type="common">Marine rotifer</name>
    <name type="synonym">Brachionus muelleri</name>
    <dbReference type="NCBI Taxonomy" id="10195"/>
    <lineage>
        <taxon>Eukaryota</taxon>
        <taxon>Metazoa</taxon>
        <taxon>Spiralia</taxon>
        <taxon>Gnathifera</taxon>
        <taxon>Rotifera</taxon>
        <taxon>Eurotatoria</taxon>
        <taxon>Monogononta</taxon>
        <taxon>Pseudotrocha</taxon>
        <taxon>Ploima</taxon>
        <taxon>Brachionidae</taxon>
        <taxon>Brachionus</taxon>
    </lineage>
</organism>
<dbReference type="AlphaFoldDB" id="A0A3M7QZ65"/>
<dbReference type="EMBL" id="REGN01004693">
    <property type="protein sequence ID" value="RNA16509.1"/>
    <property type="molecule type" value="Genomic_DNA"/>
</dbReference>
<comment type="caution">
    <text evidence="1">The sequence shown here is derived from an EMBL/GenBank/DDBJ whole genome shotgun (WGS) entry which is preliminary data.</text>
</comment>
<protein>
    <submittedName>
        <fullName evidence="1">Uncharacterized protein</fullName>
    </submittedName>
</protein>